<keyword evidence="5" id="KW-0611">Plant defense</keyword>
<dbReference type="PANTHER" id="PTHR23155:SF906">
    <property type="entry name" value="OS08G0205100 PROTEIN"/>
    <property type="match status" value="1"/>
</dbReference>
<dbReference type="GO" id="GO:0042742">
    <property type="term" value="P:defense response to bacterium"/>
    <property type="evidence" value="ECO:0007669"/>
    <property type="project" value="UniProtKB-ARBA"/>
</dbReference>
<evidence type="ECO:0000259" key="8">
    <source>
        <dbReference type="Pfam" id="PF00931"/>
    </source>
</evidence>
<dbReference type="FunFam" id="1.10.10.10:FF:000322">
    <property type="entry name" value="Probable disease resistance protein At1g63360"/>
    <property type="match status" value="1"/>
</dbReference>
<keyword evidence="4" id="KW-0547">Nucleotide-binding</keyword>
<dbReference type="InterPro" id="IPR036388">
    <property type="entry name" value="WH-like_DNA-bd_sf"/>
</dbReference>
<gene>
    <name evidence="12" type="ORF">URODEC1_LOCUS105651</name>
</gene>
<name>A0ABC9FHA8_9POAL</name>
<dbReference type="InterPro" id="IPR055414">
    <property type="entry name" value="LRR_R13L4/SHOC2-like"/>
</dbReference>
<evidence type="ECO:0000256" key="7">
    <source>
        <dbReference type="SAM" id="Coils"/>
    </source>
</evidence>
<dbReference type="SUPFAM" id="SSF52058">
    <property type="entry name" value="L domain-like"/>
    <property type="match status" value="1"/>
</dbReference>
<proteinExistence type="inferred from homology"/>
<evidence type="ECO:0000256" key="2">
    <source>
        <dbReference type="ARBA" id="ARBA00022614"/>
    </source>
</evidence>
<dbReference type="InterPro" id="IPR044974">
    <property type="entry name" value="Disease_R_plants"/>
</dbReference>
<evidence type="ECO:0000256" key="3">
    <source>
        <dbReference type="ARBA" id="ARBA00022737"/>
    </source>
</evidence>
<dbReference type="Pfam" id="PF23598">
    <property type="entry name" value="LRR_14"/>
    <property type="match status" value="1"/>
</dbReference>
<feature type="domain" description="Disease resistance R13L4/SHOC-2-like LRR" evidence="11">
    <location>
        <begin position="548"/>
        <end position="919"/>
    </location>
</feature>
<evidence type="ECO:0000256" key="6">
    <source>
        <dbReference type="ARBA" id="ARBA00023054"/>
    </source>
</evidence>
<evidence type="ECO:0000259" key="9">
    <source>
        <dbReference type="Pfam" id="PF18052"/>
    </source>
</evidence>
<dbReference type="InterPro" id="IPR002182">
    <property type="entry name" value="NB-ARC"/>
</dbReference>
<evidence type="ECO:0000259" key="10">
    <source>
        <dbReference type="Pfam" id="PF23559"/>
    </source>
</evidence>
<dbReference type="InterPro" id="IPR032675">
    <property type="entry name" value="LRR_dom_sf"/>
</dbReference>
<dbReference type="GO" id="GO:0009626">
    <property type="term" value="P:plant-type hypersensitive response"/>
    <property type="evidence" value="ECO:0007669"/>
    <property type="project" value="UniProtKB-ARBA"/>
</dbReference>
<comment type="similarity">
    <text evidence="1">Belongs to the disease resistance NB-LRR family.</text>
</comment>
<dbReference type="InterPro" id="IPR038005">
    <property type="entry name" value="RX-like_CC"/>
</dbReference>
<keyword evidence="3" id="KW-0677">Repeat</keyword>
<evidence type="ECO:0000259" key="11">
    <source>
        <dbReference type="Pfam" id="PF23598"/>
    </source>
</evidence>
<dbReference type="InterPro" id="IPR041118">
    <property type="entry name" value="Rx_N"/>
</dbReference>
<dbReference type="SUPFAM" id="SSF52540">
    <property type="entry name" value="P-loop containing nucleoside triphosphate hydrolases"/>
    <property type="match status" value="1"/>
</dbReference>
<protein>
    <submittedName>
        <fullName evidence="12">Uncharacterized protein</fullName>
    </submittedName>
</protein>
<evidence type="ECO:0000313" key="12">
    <source>
        <dbReference type="EMBL" id="CAL5075400.1"/>
    </source>
</evidence>
<dbReference type="Pfam" id="PF18052">
    <property type="entry name" value="Rx_N"/>
    <property type="match status" value="1"/>
</dbReference>
<evidence type="ECO:0000313" key="13">
    <source>
        <dbReference type="Proteomes" id="UP001497457"/>
    </source>
</evidence>
<feature type="coiled-coil region" evidence="7">
    <location>
        <begin position="113"/>
        <end position="140"/>
    </location>
</feature>
<dbReference type="Gene3D" id="1.20.5.4130">
    <property type="match status" value="1"/>
</dbReference>
<dbReference type="FunFam" id="3.40.50.300:FF:001091">
    <property type="entry name" value="Probable disease resistance protein At1g61300"/>
    <property type="match status" value="1"/>
</dbReference>
<dbReference type="Pfam" id="PF00931">
    <property type="entry name" value="NB-ARC"/>
    <property type="match status" value="1"/>
</dbReference>
<dbReference type="Gene3D" id="1.10.8.430">
    <property type="entry name" value="Helical domain of apoptotic protease-activating factors"/>
    <property type="match status" value="1"/>
</dbReference>
<dbReference type="InterPro" id="IPR058922">
    <property type="entry name" value="WHD_DRP"/>
</dbReference>
<dbReference type="Gene3D" id="1.10.10.10">
    <property type="entry name" value="Winged helix-like DNA-binding domain superfamily/Winged helix DNA-binding domain"/>
    <property type="match status" value="1"/>
</dbReference>
<dbReference type="GO" id="GO:0002758">
    <property type="term" value="P:innate immune response-activating signaling pathway"/>
    <property type="evidence" value="ECO:0007669"/>
    <property type="project" value="UniProtKB-ARBA"/>
</dbReference>
<evidence type="ECO:0000256" key="5">
    <source>
        <dbReference type="ARBA" id="ARBA00022821"/>
    </source>
</evidence>
<dbReference type="InterPro" id="IPR027417">
    <property type="entry name" value="P-loop_NTPase"/>
</dbReference>
<accession>A0ABC9FHA8</accession>
<keyword evidence="13" id="KW-1185">Reference proteome</keyword>
<dbReference type="PRINTS" id="PR00364">
    <property type="entry name" value="DISEASERSIST"/>
</dbReference>
<keyword evidence="6 7" id="KW-0175">Coiled coil</keyword>
<dbReference type="PANTHER" id="PTHR23155">
    <property type="entry name" value="DISEASE RESISTANCE PROTEIN RP"/>
    <property type="match status" value="1"/>
</dbReference>
<keyword evidence="2" id="KW-0433">Leucine-rich repeat</keyword>
<dbReference type="EMBL" id="OZ075116">
    <property type="protein sequence ID" value="CAL5075400.1"/>
    <property type="molecule type" value="Genomic_DNA"/>
</dbReference>
<feature type="domain" description="Disease resistance protein winged helix" evidence="10">
    <location>
        <begin position="424"/>
        <end position="494"/>
    </location>
</feature>
<dbReference type="AlphaFoldDB" id="A0ABC9FHA8"/>
<organism evidence="12 13">
    <name type="scientific">Urochloa decumbens</name>
    <dbReference type="NCBI Taxonomy" id="240449"/>
    <lineage>
        <taxon>Eukaryota</taxon>
        <taxon>Viridiplantae</taxon>
        <taxon>Streptophyta</taxon>
        <taxon>Embryophyta</taxon>
        <taxon>Tracheophyta</taxon>
        <taxon>Spermatophyta</taxon>
        <taxon>Magnoliopsida</taxon>
        <taxon>Liliopsida</taxon>
        <taxon>Poales</taxon>
        <taxon>Poaceae</taxon>
        <taxon>PACMAD clade</taxon>
        <taxon>Panicoideae</taxon>
        <taxon>Panicodae</taxon>
        <taxon>Paniceae</taxon>
        <taxon>Melinidinae</taxon>
        <taxon>Urochloa</taxon>
    </lineage>
</organism>
<evidence type="ECO:0000256" key="1">
    <source>
        <dbReference type="ARBA" id="ARBA00008894"/>
    </source>
</evidence>
<dbReference type="Gene3D" id="3.40.50.300">
    <property type="entry name" value="P-loop containing nucleotide triphosphate hydrolases"/>
    <property type="match status" value="1"/>
</dbReference>
<dbReference type="GO" id="GO:0000166">
    <property type="term" value="F:nucleotide binding"/>
    <property type="evidence" value="ECO:0007669"/>
    <property type="project" value="UniProtKB-KW"/>
</dbReference>
<feature type="domain" description="Disease resistance N-terminal" evidence="9">
    <location>
        <begin position="12"/>
        <end position="98"/>
    </location>
</feature>
<reference evidence="12 13" key="2">
    <citation type="submission" date="2024-10" db="EMBL/GenBank/DDBJ databases">
        <authorList>
            <person name="Ryan C."/>
        </authorList>
    </citation>
    <scope>NUCLEOTIDE SEQUENCE [LARGE SCALE GENOMIC DNA]</scope>
</reference>
<evidence type="ECO:0000256" key="4">
    <source>
        <dbReference type="ARBA" id="ARBA00022741"/>
    </source>
</evidence>
<reference evidence="13" key="1">
    <citation type="submission" date="2024-06" db="EMBL/GenBank/DDBJ databases">
        <authorList>
            <person name="Ryan C."/>
        </authorList>
    </citation>
    <scope>NUCLEOTIDE SEQUENCE [LARGE SCALE GENOMIC DNA]</scope>
</reference>
<dbReference type="Pfam" id="PF23559">
    <property type="entry name" value="WHD_DRP"/>
    <property type="match status" value="1"/>
</dbReference>
<sequence length="938" mass="106747">MEQIMVMTSKGVMDPLLVKLNDLIGNNILLGVSEPDTVFLRDELSTINALLGKLEEDSIELDAQVKDWRNQVREIAYDIEDCLDDFMHYMGGTDAKAGLIHKFFHFVKTLRARLETAKQIKELKTRLQEINERHKRYKHNVSSSICSSVAIDPRICALYNQSANLVGIEGPREELVKLLTDMEQQLKILSIVGFGGLGKTTLAKEVYQVIGEQFSCKVFVSVSQRPDMTRLLDRIQSKLCIRGCSEELQDIIDNIRTYLKDRRYLIVVDDLWDASSWDIISSVFPENGKGSRVIVTTRVEHVASRTSCNNHLCIYRMRPLNSQDSMKLLSKRIFGSEDGCPPRYREVSAEILKKCGGLPLAIITISSLLANQPARLREDWESIRNSTGTQFDANQTLEGMRQILYLSFKNLPSHLRTCFLYLAIYPEDHVIARDDLIRQWIAEGFVSHSHGRDLEDVAKSNFNELINRSLIQPEKTELGEVFSCRVHDMMLDLILSRCADDNFIRVTYSPEEISRQHDYKVRRLSLDFRIGGAAAGTTSLIMDNSLSQVRSLALFARSVCMPASLLFSKYLRVLVFEFQNASSRGKIKVDLTPIGQLFQLRYLKVAGDATAIIELPTEIQGLQCLETLELHSIHIRSMPSDIVRLPCLKHLIVPWFTTLADGIGKMKSLRTLRSIDMSDTTNIKATRELTNLRSLRVYYLLVPADTAIDALIASLGELRDLRYFDVRGSMYNDEANRLGSLSRPPLRLERLKIGRWQLPRIPRWICSDLQNLRRLNLLVKETSTDEVSVLAELPSLIVLYLYVVDQPKDESAIIFGKGFQALEQLYFCCTRDTPSYMHFLPGVLPKLRHLEIYFDEWEWSGATPAGMEHLLSLQCIEAYMNFYCYGEGGHSPPYKRKTADSLAGCAFMNATQAHPSHPDFILHYIPLPEGSPPPFSIW</sequence>
<dbReference type="CDD" id="cd14798">
    <property type="entry name" value="RX-CC_like"/>
    <property type="match status" value="1"/>
</dbReference>
<feature type="domain" description="NB-ARC" evidence="8">
    <location>
        <begin position="173"/>
        <end position="336"/>
    </location>
</feature>
<dbReference type="InterPro" id="IPR042197">
    <property type="entry name" value="Apaf_helical"/>
</dbReference>
<dbReference type="Gene3D" id="3.80.10.10">
    <property type="entry name" value="Ribonuclease Inhibitor"/>
    <property type="match status" value="1"/>
</dbReference>
<dbReference type="Proteomes" id="UP001497457">
    <property type="component" value="Chromosome 6rd"/>
</dbReference>